<keyword evidence="3 6" id="KW-0812">Transmembrane</keyword>
<evidence type="ECO:0000313" key="7">
    <source>
        <dbReference type="EMBL" id="KAK2962861.1"/>
    </source>
</evidence>
<keyword evidence="8" id="KW-1185">Reference proteome</keyword>
<comment type="caution">
    <text evidence="7">The sequence shown here is derived from an EMBL/GenBank/DDBJ whole genome shotgun (WGS) entry which is preliminary data.</text>
</comment>
<reference evidence="7 8" key="1">
    <citation type="journal article" date="2022" name="bioRxiv">
        <title>Genomics of Preaxostyla Flagellates Illuminates Evolutionary Transitions and the Path Towards Mitochondrial Loss.</title>
        <authorList>
            <person name="Novak L.V.F."/>
            <person name="Treitli S.C."/>
            <person name="Pyrih J."/>
            <person name="Halakuc P."/>
            <person name="Pipaliya S.V."/>
            <person name="Vacek V."/>
            <person name="Brzon O."/>
            <person name="Soukal P."/>
            <person name="Eme L."/>
            <person name="Dacks J.B."/>
            <person name="Karnkowska A."/>
            <person name="Elias M."/>
            <person name="Hampl V."/>
        </authorList>
    </citation>
    <scope>NUCLEOTIDE SEQUENCE [LARGE SCALE GENOMIC DNA]</scope>
    <source>
        <strain evidence="7">NAU3</strain>
        <tissue evidence="7">Gut</tissue>
    </source>
</reference>
<dbReference type="Pfam" id="PF07947">
    <property type="entry name" value="YhhN"/>
    <property type="match status" value="1"/>
</dbReference>
<feature type="transmembrane region" description="Helical" evidence="6">
    <location>
        <begin position="125"/>
        <end position="145"/>
    </location>
</feature>
<feature type="transmembrane region" description="Helical" evidence="6">
    <location>
        <begin position="151"/>
        <end position="174"/>
    </location>
</feature>
<feature type="transmembrane region" description="Helical" evidence="6">
    <location>
        <begin position="219"/>
        <end position="238"/>
    </location>
</feature>
<keyword evidence="5 6" id="KW-0472">Membrane</keyword>
<dbReference type="EMBL" id="JARBJD010000009">
    <property type="protein sequence ID" value="KAK2962861.1"/>
    <property type="molecule type" value="Genomic_DNA"/>
</dbReference>
<proteinExistence type="inferred from homology"/>
<evidence type="ECO:0000256" key="5">
    <source>
        <dbReference type="ARBA" id="ARBA00023136"/>
    </source>
</evidence>
<evidence type="ECO:0000256" key="2">
    <source>
        <dbReference type="ARBA" id="ARBA00007375"/>
    </source>
</evidence>
<evidence type="ECO:0000256" key="6">
    <source>
        <dbReference type="SAM" id="Phobius"/>
    </source>
</evidence>
<sequence>MPTVLTFPYYIAVLAVAGTYVFFAQQENKQMMHLLKSIPIWMQIPLILFLWDHGKRRTVDPESPIKSNYHTFMALGSLMGGIGDQFMIHPDVRNSLVMGTVFFGLCHIAYIYAVWPSQPFKKSTLIVGTVISLMILLPIYWVLIQDMKDDILLMFGMGAYLVLETAATIMFFALPRNENCCERCYSVGRIGYVSFIVSDVVLFFHLFRHGLIPFGDPTVMFFYYMAQFFIAYSSRMYTCHHLHAEKEKE</sequence>
<organism evidence="7 8">
    <name type="scientific">Blattamonas nauphoetae</name>
    <dbReference type="NCBI Taxonomy" id="2049346"/>
    <lineage>
        <taxon>Eukaryota</taxon>
        <taxon>Metamonada</taxon>
        <taxon>Preaxostyla</taxon>
        <taxon>Oxymonadida</taxon>
        <taxon>Blattamonas</taxon>
    </lineage>
</organism>
<dbReference type="PANTHER" id="PTHR31885">
    <property type="entry name" value="GH04784P"/>
    <property type="match status" value="1"/>
</dbReference>
<accession>A0ABQ9YGI5</accession>
<comment type="similarity">
    <text evidence="2">Belongs to the TMEM86 family.</text>
</comment>
<evidence type="ECO:0000256" key="3">
    <source>
        <dbReference type="ARBA" id="ARBA00022692"/>
    </source>
</evidence>
<comment type="subcellular location">
    <subcellularLocation>
        <location evidence="1">Membrane</location>
        <topology evidence="1">Multi-pass membrane protein</topology>
    </subcellularLocation>
</comment>
<evidence type="ECO:0000256" key="4">
    <source>
        <dbReference type="ARBA" id="ARBA00022989"/>
    </source>
</evidence>
<dbReference type="InterPro" id="IPR012506">
    <property type="entry name" value="TMEM86B-like"/>
</dbReference>
<protein>
    <submittedName>
        <fullName evidence="7">YhhN family protein</fullName>
    </submittedName>
</protein>
<evidence type="ECO:0000256" key="1">
    <source>
        <dbReference type="ARBA" id="ARBA00004141"/>
    </source>
</evidence>
<dbReference type="PANTHER" id="PTHR31885:SF6">
    <property type="entry name" value="GH04784P"/>
    <property type="match status" value="1"/>
</dbReference>
<evidence type="ECO:0000313" key="8">
    <source>
        <dbReference type="Proteomes" id="UP001281761"/>
    </source>
</evidence>
<name>A0ABQ9YGI5_9EUKA</name>
<keyword evidence="4 6" id="KW-1133">Transmembrane helix</keyword>
<feature type="transmembrane region" description="Helical" evidence="6">
    <location>
        <begin position="7"/>
        <end position="25"/>
    </location>
</feature>
<feature type="transmembrane region" description="Helical" evidence="6">
    <location>
        <begin position="95"/>
        <end position="113"/>
    </location>
</feature>
<dbReference type="Proteomes" id="UP001281761">
    <property type="component" value="Unassembled WGS sequence"/>
</dbReference>
<gene>
    <name evidence="7" type="ORF">BLNAU_2296</name>
</gene>